<accession>A0A0E9SDT0</accession>
<name>A0A0E9SDT0_ANGAN</name>
<sequence>MQVTDTRS</sequence>
<dbReference type="EMBL" id="GBXM01069043">
    <property type="protein sequence ID" value="JAH39534.1"/>
    <property type="molecule type" value="Transcribed_RNA"/>
</dbReference>
<organism evidence="1">
    <name type="scientific">Anguilla anguilla</name>
    <name type="common">European freshwater eel</name>
    <name type="synonym">Muraena anguilla</name>
    <dbReference type="NCBI Taxonomy" id="7936"/>
    <lineage>
        <taxon>Eukaryota</taxon>
        <taxon>Metazoa</taxon>
        <taxon>Chordata</taxon>
        <taxon>Craniata</taxon>
        <taxon>Vertebrata</taxon>
        <taxon>Euteleostomi</taxon>
        <taxon>Actinopterygii</taxon>
        <taxon>Neopterygii</taxon>
        <taxon>Teleostei</taxon>
        <taxon>Anguilliformes</taxon>
        <taxon>Anguillidae</taxon>
        <taxon>Anguilla</taxon>
    </lineage>
</organism>
<reference evidence="1" key="1">
    <citation type="submission" date="2014-11" db="EMBL/GenBank/DDBJ databases">
        <authorList>
            <person name="Amaro Gonzalez C."/>
        </authorList>
    </citation>
    <scope>NUCLEOTIDE SEQUENCE</scope>
</reference>
<proteinExistence type="predicted"/>
<evidence type="ECO:0000313" key="1">
    <source>
        <dbReference type="EMBL" id="JAH39534.1"/>
    </source>
</evidence>
<protein>
    <submittedName>
        <fullName evidence="1">Uncharacterized protein</fullName>
    </submittedName>
</protein>
<reference evidence="1" key="2">
    <citation type="journal article" date="2015" name="Fish Shellfish Immunol.">
        <title>Early steps in the European eel (Anguilla anguilla)-Vibrio vulnificus interaction in the gills: Role of the RtxA13 toxin.</title>
        <authorList>
            <person name="Callol A."/>
            <person name="Pajuelo D."/>
            <person name="Ebbesson L."/>
            <person name="Teles M."/>
            <person name="MacKenzie S."/>
            <person name="Amaro C."/>
        </authorList>
    </citation>
    <scope>NUCLEOTIDE SEQUENCE</scope>
</reference>